<keyword evidence="4" id="KW-1003">Cell membrane</keyword>
<keyword evidence="5" id="KW-0328">Glycosyltransferase</keyword>
<evidence type="ECO:0000256" key="3">
    <source>
        <dbReference type="ARBA" id="ARBA00008195"/>
    </source>
</evidence>
<comment type="subcellular location">
    <subcellularLocation>
        <location evidence="2">Cell membrane</location>
        <topology evidence="2">Multi-pass membrane protein</topology>
    </subcellularLocation>
</comment>
<dbReference type="EMBL" id="JAMTCG010000002">
    <property type="protein sequence ID" value="MCP2159732.1"/>
    <property type="molecule type" value="Genomic_DNA"/>
</dbReference>
<keyword evidence="7 11" id="KW-0812">Transmembrane</keyword>
<feature type="domain" description="Arabinosyltransferas concanavalin like" evidence="14">
    <location>
        <begin position="47"/>
        <end position="206"/>
    </location>
</feature>
<feature type="transmembrane region" description="Helical" evidence="11">
    <location>
        <begin position="417"/>
        <end position="442"/>
    </location>
</feature>
<dbReference type="InterPro" id="IPR027451">
    <property type="entry name" value="EmbABC_dom1"/>
</dbReference>
<evidence type="ECO:0000256" key="6">
    <source>
        <dbReference type="ARBA" id="ARBA00022679"/>
    </source>
</evidence>
<feature type="transmembrane region" description="Helical" evidence="11">
    <location>
        <begin position="255"/>
        <end position="274"/>
    </location>
</feature>
<sequence length="1113" mass="117697">MTARPSDDGSPSTGGIRSARTARLVAVVAGLVGIVACALTPLLPVTTTTSSISWPQGQQLAADTPSVVAPLTAQTPQTLTATIPCSLFSSLGSSGTLLATMPTGADGAAQKSLVVSATAQTATVSFRGEVAASASRAAIASPQCRSLQIVVSPTRTGAQFVGLGPATTVTPDKRPQVSGIYSTLSTPRVQAAVAQGLRVDVGVDSRFASTPTVLKLLVMIVGIVAVALASIALARLDWLGGHHRRVGLRSWRRVLAPRASDMAVTAVMIVWLFLGAGTPDDGYILTMGRTAGAAGYLGDYYRWFDIPEAPFDWYYSFLGHWSSVSTAGLWMHLPQLIAALVSWFVLSRVLLPRMGAAVRRSGWAIWAAAALFVAFWLPFDSGLRSEPIIVTGSLLTWWGVEQAIGTRRLLPAALATFAAGLTLALAPHGVIAVAVLIVGARPMVSVVLRRRREVGWAALVFPIVAAGLLTLVVVFRDQTLATVYDAVRIRFTVGPSLSWHEEYFRYFFLTVSTDDGALTRRVPVLLLLASLFIVLAVMLRRRRIRGIDPGPVWRGIGAVGVTLILWVFTPTKWTIQFGIFAGIAAALAAVATVAIAQSAARSSRNLMALVAGLLFALAASMAGKNAWPWAYDFGISWFDRAPVLAGIQVSSILLVLAVVASAVAVYLHLRLDFTTHRGMVHDSSSTVDAPVDTASRADRRRLVLASSPIAVIAIVMVVAELAVFAKAAVARPSFTVVSANLDALRGNTCAMADDVLVEPDANAGTLVPADGRSASQALAGTDPVGFTPNGVASDLSPEGSQSRPGQMNVAGIVQNPYTVLGGSPGTLGGNGPRTVNGSTAALPFGLDPARTPVLGSFGFDSGKASLTTDWYRLPARGSTPLIVVTAAGAIASVDVDGVGEFGRSLQVQFGTTGPDGQFTQVGAPFMPIDPGPEPPNRPWRNLRVPTAVIPPRADVMRLVAVDDNLTSDQWLAITPPRAAQLRTLQDVVGSNTPTLVDFTVAQQFPCQRPIESRHGITQVPRWRILPDRITALSQSKTWMSSDDGGVLGISEGTTTPTTVPTYLRDDWYRDWGSLERLTPLAPDAPTAVPTLGEQNRWGWTREGSLRVVRSDDS</sequence>
<dbReference type="InterPro" id="IPR032731">
    <property type="entry name" value="Arabino_trans_C"/>
</dbReference>
<feature type="transmembrane region" description="Helical" evidence="11">
    <location>
        <begin position="363"/>
        <end position="379"/>
    </location>
</feature>
<comment type="function">
    <text evidence="1">Arabinosyl transferase responsible for the polymerization of arabinose into the arabinan of arabinogalactan.</text>
</comment>
<feature type="transmembrane region" description="Helical" evidence="11">
    <location>
        <begin position="21"/>
        <end position="43"/>
    </location>
</feature>
<evidence type="ECO:0000256" key="7">
    <source>
        <dbReference type="ARBA" id="ARBA00022692"/>
    </source>
</evidence>
<dbReference type="Pfam" id="PF14896">
    <property type="entry name" value="Arabino_trans_C"/>
    <property type="match status" value="1"/>
</dbReference>
<feature type="transmembrane region" description="Helical" evidence="11">
    <location>
        <begin position="522"/>
        <end position="539"/>
    </location>
</feature>
<protein>
    <submittedName>
        <fullName evidence="15">Arabinosyltransferase A</fullName>
    </submittedName>
</protein>
<evidence type="ECO:0000256" key="4">
    <source>
        <dbReference type="ARBA" id="ARBA00022475"/>
    </source>
</evidence>
<evidence type="ECO:0000259" key="12">
    <source>
        <dbReference type="Pfam" id="PF04602"/>
    </source>
</evidence>
<keyword evidence="16" id="KW-1185">Reference proteome</keyword>
<dbReference type="InterPro" id="IPR040920">
    <property type="entry name" value="Arabino_trans_N"/>
</dbReference>
<comment type="caution">
    <text evidence="15">The sequence shown here is derived from an EMBL/GenBank/DDBJ whole genome shotgun (WGS) entry which is preliminary data.</text>
</comment>
<dbReference type="Gene3D" id="2.60.120.610">
    <property type="entry name" value="arabinofuranosyltransferase like domain"/>
    <property type="match status" value="1"/>
</dbReference>
<feature type="transmembrane region" description="Helical" evidence="11">
    <location>
        <begin position="702"/>
        <end position="725"/>
    </location>
</feature>
<dbReference type="Pfam" id="PF04602">
    <property type="entry name" value="Arabinose_trans"/>
    <property type="match status" value="1"/>
</dbReference>
<evidence type="ECO:0000256" key="11">
    <source>
        <dbReference type="SAM" id="Phobius"/>
    </source>
</evidence>
<keyword evidence="10" id="KW-0961">Cell wall biogenesis/degradation</keyword>
<evidence type="ECO:0000259" key="13">
    <source>
        <dbReference type="Pfam" id="PF14896"/>
    </source>
</evidence>
<evidence type="ECO:0000256" key="9">
    <source>
        <dbReference type="ARBA" id="ARBA00023136"/>
    </source>
</evidence>
<evidence type="ECO:0000256" key="2">
    <source>
        <dbReference type="ARBA" id="ARBA00004651"/>
    </source>
</evidence>
<name>A0ABT1GYY8_9NOCA</name>
<feature type="transmembrane region" description="Helical" evidence="11">
    <location>
        <begin position="606"/>
        <end position="623"/>
    </location>
</feature>
<keyword evidence="6" id="KW-0808">Transferase</keyword>
<evidence type="ECO:0000256" key="5">
    <source>
        <dbReference type="ARBA" id="ARBA00022676"/>
    </source>
</evidence>
<feature type="transmembrane region" description="Helical" evidence="11">
    <location>
        <begin position="575"/>
        <end position="594"/>
    </location>
</feature>
<accession>A0ABT1GYY8</accession>
<evidence type="ECO:0000259" key="14">
    <source>
        <dbReference type="Pfam" id="PF17689"/>
    </source>
</evidence>
<dbReference type="InterPro" id="IPR042486">
    <property type="entry name" value="Arabino_trans_C_2"/>
</dbReference>
<evidence type="ECO:0000256" key="10">
    <source>
        <dbReference type="ARBA" id="ARBA00023316"/>
    </source>
</evidence>
<proteinExistence type="inferred from homology"/>
<feature type="transmembrane region" description="Helical" evidence="11">
    <location>
        <begin position="329"/>
        <end position="351"/>
    </location>
</feature>
<comment type="similarity">
    <text evidence="3">Belongs to the emb family.</text>
</comment>
<feature type="transmembrane region" description="Helical" evidence="11">
    <location>
        <begin position="551"/>
        <end position="569"/>
    </location>
</feature>
<dbReference type="RefSeq" id="WP_253653342.1">
    <property type="nucleotide sequence ID" value="NZ_BAAAOE010000001.1"/>
</dbReference>
<evidence type="ECO:0000313" key="15">
    <source>
        <dbReference type="EMBL" id="MCP2159732.1"/>
    </source>
</evidence>
<dbReference type="Pfam" id="PF17689">
    <property type="entry name" value="Arabino_trans_N"/>
    <property type="match status" value="1"/>
</dbReference>
<feature type="transmembrane region" description="Helical" evidence="11">
    <location>
        <begin position="454"/>
        <end position="475"/>
    </location>
</feature>
<feature type="transmembrane region" description="Helical" evidence="11">
    <location>
        <begin position="643"/>
        <end position="669"/>
    </location>
</feature>
<gene>
    <name evidence="15" type="ORF">LX12_000911</name>
</gene>
<reference evidence="15 16" key="1">
    <citation type="submission" date="2022-06" db="EMBL/GenBank/DDBJ databases">
        <title>Genomic Encyclopedia of Archaeal and Bacterial Type Strains, Phase II (KMG-II): from individual species to whole genera.</title>
        <authorList>
            <person name="Goeker M."/>
        </authorList>
    </citation>
    <scope>NUCLEOTIDE SEQUENCE [LARGE SCALE GENOMIC DNA]</scope>
    <source>
        <strain evidence="15 16">DSM 45037</strain>
    </source>
</reference>
<keyword evidence="8 11" id="KW-1133">Transmembrane helix</keyword>
<evidence type="ECO:0000256" key="1">
    <source>
        <dbReference type="ARBA" id="ARBA00003001"/>
    </source>
</evidence>
<dbReference type="InterPro" id="IPR007680">
    <property type="entry name" value="Arabino_trans_central"/>
</dbReference>
<feature type="domain" description="Arabinosyltransferase C-terminal" evidence="13">
    <location>
        <begin position="722"/>
        <end position="1106"/>
    </location>
</feature>
<evidence type="ECO:0000256" key="8">
    <source>
        <dbReference type="ARBA" id="ARBA00022989"/>
    </source>
</evidence>
<evidence type="ECO:0000313" key="16">
    <source>
        <dbReference type="Proteomes" id="UP001205740"/>
    </source>
</evidence>
<dbReference type="Proteomes" id="UP001205740">
    <property type="component" value="Unassembled WGS sequence"/>
</dbReference>
<dbReference type="Gene3D" id="2.60.120.940">
    <property type="entry name" value="EmbC, C-terminal domain, subdomain 2"/>
    <property type="match status" value="1"/>
</dbReference>
<keyword evidence="9 11" id="KW-0472">Membrane</keyword>
<organism evidence="15 16">
    <name type="scientific">Williamsia serinedens</name>
    <dbReference type="NCBI Taxonomy" id="391736"/>
    <lineage>
        <taxon>Bacteria</taxon>
        <taxon>Bacillati</taxon>
        <taxon>Actinomycetota</taxon>
        <taxon>Actinomycetes</taxon>
        <taxon>Mycobacteriales</taxon>
        <taxon>Nocardiaceae</taxon>
        <taxon>Williamsia</taxon>
    </lineage>
</organism>
<feature type="domain" description="Arabinofuranosyltransferase central" evidence="12">
    <location>
        <begin position="210"/>
        <end position="670"/>
    </location>
</feature>
<feature type="transmembrane region" description="Helical" evidence="11">
    <location>
        <begin position="213"/>
        <end position="234"/>
    </location>
</feature>